<sequence>MPTTPYAAWDPAFLLHHSQMDRLYALYRLLREKLGIQDWTQERMFHGYKMATQVSSTKESVENLRKDVYFKFNMPLSPFCNVTMNPNHVTGRKGTWTTAGSYHFEQLFGYRYDNFNLDRKPWQVLLADMKLKFKRPNWDEDSAPFVSLLKPSLGLITNYTSYPVSGTKVCVGKNEQFLPQGQF</sequence>
<dbReference type="InterPro" id="IPR008922">
    <property type="entry name" value="Di-copper_centre_dom_sf"/>
</dbReference>
<dbReference type="HOGENOM" id="CLU_1474669_0_0_1"/>
<dbReference type="GO" id="GO:0016491">
    <property type="term" value="F:oxidoreductase activity"/>
    <property type="evidence" value="ECO:0007669"/>
    <property type="project" value="InterPro"/>
</dbReference>
<dbReference type="GeneTree" id="ENSGT00940000168015"/>
<comment type="subcellular location">
    <subcellularLocation>
        <location evidence="1">Melanosome membrane</location>
        <topology evidence="1">Single-pass type I membrane protein</topology>
    </subcellularLocation>
</comment>
<dbReference type="InterPro" id="IPR002227">
    <property type="entry name" value="Tyrosinase_Cu-bd"/>
</dbReference>
<keyword evidence="6" id="KW-1185">Reference proteome</keyword>
<dbReference type="GO" id="GO:0031410">
    <property type="term" value="C:cytoplasmic vesicle"/>
    <property type="evidence" value="ECO:0007669"/>
    <property type="project" value="UniProtKB-ARBA"/>
</dbReference>
<reference evidence="5" key="4">
    <citation type="submission" date="2025-09" db="UniProtKB">
        <authorList>
            <consortium name="Ensembl"/>
        </authorList>
    </citation>
    <scope>IDENTIFICATION</scope>
</reference>
<evidence type="ECO:0000256" key="3">
    <source>
        <dbReference type="ARBA" id="ARBA00023101"/>
    </source>
</evidence>
<proteinExistence type="inferred from homology"/>
<evidence type="ECO:0000256" key="2">
    <source>
        <dbReference type="ARBA" id="ARBA00009928"/>
    </source>
</evidence>
<feature type="domain" description="Tyrosinase copper-binding" evidence="4">
    <location>
        <begin position="10"/>
        <end position="21"/>
    </location>
</feature>
<dbReference type="InParanoid" id="H2Y187"/>
<evidence type="ECO:0000313" key="5">
    <source>
        <dbReference type="Ensembl" id="ENSCINP00000035671.1"/>
    </source>
</evidence>
<dbReference type="Pfam" id="PF00264">
    <property type="entry name" value="Tyrosinase"/>
    <property type="match status" value="1"/>
</dbReference>
<dbReference type="PROSITE" id="PS00498">
    <property type="entry name" value="TYROSINASE_2"/>
    <property type="match status" value="1"/>
</dbReference>
<reference evidence="6" key="1">
    <citation type="journal article" date="2002" name="Science">
        <title>The draft genome of Ciona intestinalis: insights into chordate and vertebrate origins.</title>
        <authorList>
            <person name="Dehal P."/>
            <person name="Satou Y."/>
            <person name="Campbell R.K."/>
            <person name="Chapman J."/>
            <person name="Degnan B."/>
            <person name="De Tomaso A."/>
            <person name="Davidson B."/>
            <person name="Di Gregorio A."/>
            <person name="Gelpke M."/>
            <person name="Goodstein D.M."/>
            <person name="Harafuji N."/>
            <person name="Hastings K.E."/>
            <person name="Ho I."/>
            <person name="Hotta K."/>
            <person name="Huang W."/>
            <person name="Kawashima T."/>
            <person name="Lemaire P."/>
            <person name="Martinez D."/>
            <person name="Meinertzhagen I.A."/>
            <person name="Necula S."/>
            <person name="Nonaka M."/>
            <person name="Putnam N."/>
            <person name="Rash S."/>
            <person name="Saiga H."/>
            <person name="Satake M."/>
            <person name="Terry A."/>
            <person name="Yamada L."/>
            <person name="Wang H.G."/>
            <person name="Awazu S."/>
            <person name="Azumi K."/>
            <person name="Boore J."/>
            <person name="Branno M."/>
            <person name="Chin-Bow S."/>
            <person name="DeSantis R."/>
            <person name="Doyle S."/>
            <person name="Francino P."/>
            <person name="Keys D.N."/>
            <person name="Haga S."/>
            <person name="Hayashi H."/>
            <person name="Hino K."/>
            <person name="Imai K.S."/>
            <person name="Inaba K."/>
            <person name="Kano S."/>
            <person name="Kobayashi K."/>
            <person name="Kobayashi M."/>
            <person name="Lee B.I."/>
            <person name="Makabe K.W."/>
            <person name="Manohar C."/>
            <person name="Matassi G."/>
            <person name="Medina M."/>
            <person name="Mochizuki Y."/>
            <person name="Mount S."/>
            <person name="Morishita T."/>
            <person name="Miura S."/>
            <person name="Nakayama A."/>
            <person name="Nishizaka S."/>
            <person name="Nomoto H."/>
            <person name="Ohta F."/>
            <person name="Oishi K."/>
            <person name="Rigoutsos I."/>
            <person name="Sano M."/>
            <person name="Sasaki A."/>
            <person name="Sasakura Y."/>
            <person name="Shoguchi E."/>
            <person name="Shin-i T."/>
            <person name="Spagnuolo A."/>
            <person name="Stainier D."/>
            <person name="Suzuki M.M."/>
            <person name="Tassy O."/>
            <person name="Takatori N."/>
            <person name="Tokuoka M."/>
            <person name="Yagi K."/>
            <person name="Yoshizaki F."/>
            <person name="Wada S."/>
            <person name="Zhang C."/>
            <person name="Hyatt P.D."/>
            <person name="Larimer F."/>
            <person name="Detter C."/>
            <person name="Doggett N."/>
            <person name="Glavina T."/>
            <person name="Hawkins T."/>
            <person name="Richardson P."/>
            <person name="Lucas S."/>
            <person name="Kohara Y."/>
            <person name="Levine M."/>
            <person name="Satoh N."/>
            <person name="Rokhsar D.S."/>
        </authorList>
    </citation>
    <scope>NUCLEOTIDE SEQUENCE [LARGE SCALE GENOMIC DNA]</scope>
</reference>
<name>H2Y187_CIOIN</name>
<dbReference type="Gene3D" id="1.10.1280.10">
    <property type="entry name" value="Di-copper center containing domain from catechol oxidase"/>
    <property type="match status" value="1"/>
</dbReference>
<dbReference type="EMBL" id="EAAA01001986">
    <property type="status" value="NOT_ANNOTATED_CDS"/>
    <property type="molecule type" value="Genomic_DNA"/>
</dbReference>
<accession>A0A1W2W6K1</accession>
<accession>H2Y187</accession>
<dbReference type="SUPFAM" id="SSF48056">
    <property type="entry name" value="Di-copper centre-containing domain"/>
    <property type="match status" value="1"/>
</dbReference>
<reference evidence="5" key="3">
    <citation type="submission" date="2025-08" db="UniProtKB">
        <authorList>
            <consortium name="Ensembl"/>
        </authorList>
    </citation>
    <scope>IDENTIFICATION</scope>
</reference>
<organism evidence="5 6">
    <name type="scientific">Ciona intestinalis</name>
    <name type="common">Transparent sea squirt</name>
    <name type="synonym">Ascidia intestinalis</name>
    <dbReference type="NCBI Taxonomy" id="7719"/>
    <lineage>
        <taxon>Eukaryota</taxon>
        <taxon>Metazoa</taxon>
        <taxon>Chordata</taxon>
        <taxon>Tunicata</taxon>
        <taxon>Ascidiacea</taxon>
        <taxon>Phlebobranchia</taxon>
        <taxon>Cionidae</taxon>
        <taxon>Ciona</taxon>
    </lineage>
</organism>
<reference evidence="5" key="2">
    <citation type="journal article" date="2008" name="Genome Biol.">
        <title>Improved genome assembly and evidence-based global gene model set for the chordate Ciona intestinalis: new insight into intron and operon populations.</title>
        <authorList>
            <person name="Satou Y."/>
            <person name="Mineta K."/>
            <person name="Ogasawara M."/>
            <person name="Sasakura Y."/>
            <person name="Shoguchi E."/>
            <person name="Ueno K."/>
            <person name="Yamada L."/>
            <person name="Matsumoto J."/>
            <person name="Wasserscheid J."/>
            <person name="Dewar K."/>
            <person name="Wiley G.B."/>
            <person name="Macmil S.L."/>
            <person name="Roe B.A."/>
            <person name="Zeller R.W."/>
            <person name="Hastings K.E."/>
            <person name="Lemaire P."/>
            <person name="Lindquist E."/>
            <person name="Endo T."/>
            <person name="Hotta K."/>
            <person name="Inaba K."/>
        </authorList>
    </citation>
    <scope>NUCLEOTIDE SEQUENCE [LARGE SCALE GENOMIC DNA]</scope>
    <source>
        <strain evidence="5">wild type</strain>
    </source>
</reference>
<evidence type="ECO:0000313" key="6">
    <source>
        <dbReference type="Proteomes" id="UP000008144"/>
    </source>
</evidence>
<dbReference type="Proteomes" id="UP000008144">
    <property type="component" value="Chromosome 4"/>
</dbReference>
<protein>
    <recommendedName>
        <fullName evidence="4">Tyrosinase copper-binding domain-containing protein</fullName>
    </recommendedName>
</protein>
<evidence type="ECO:0000259" key="4">
    <source>
        <dbReference type="PROSITE" id="PS00498"/>
    </source>
</evidence>
<dbReference type="GO" id="GO:0042438">
    <property type="term" value="P:melanin biosynthetic process"/>
    <property type="evidence" value="ECO:0007669"/>
    <property type="project" value="UniProtKB-KW"/>
</dbReference>
<evidence type="ECO:0000256" key="1">
    <source>
        <dbReference type="ARBA" id="ARBA00004573"/>
    </source>
</evidence>
<dbReference type="AlphaFoldDB" id="H2Y187"/>
<comment type="similarity">
    <text evidence="2">Belongs to the tyrosinase family.</text>
</comment>
<dbReference type="Ensembl" id="ENSCINT00000036175.1">
    <property type="protein sequence ID" value="ENSCINP00000035671.1"/>
    <property type="gene ID" value="ENSCING00000020915.1"/>
</dbReference>
<keyword evidence="3" id="KW-0470">Melanin biosynthesis</keyword>